<evidence type="ECO:0000256" key="6">
    <source>
        <dbReference type="SAM" id="SignalP"/>
    </source>
</evidence>
<dbReference type="STRING" id="94128.A0A2A3E9Y5"/>
<evidence type="ECO:0000256" key="1">
    <source>
        <dbReference type="ARBA" id="ARBA00022669"/>
    </source>
</evidence>
<reference evidence="8 9" key="1">
    <citation type="submission" date="2014-07" db="EMBL/GenBank/DDBJ databases">
        <title>Genomic and transcriptomic analysis on Apis cerana provide comprehensive insights into honey bee biology.</title>
        <authorList>
            <person name="Diao Q."/>
            <person name="Sun L."/>
            <person name="Zheng H."/>
            <person name="Zheng H."/>
            <person name="Xu S."/>
            <person name="Wang S."/>
            <person name="Zeng Z."/>
            <person name="Hu F."/>
            <person name="Su S."/>
            <person name="Wu J."/>
        </authorList>
    </citation>
    <scope>NUCLEOTIDE SEQUENCE [LARGE SCALE GENOMIC DNA]</scope>
    <source>
        <tissue evidence="8">Pupae without intestine</tissue>
    </source>
</reference>
<proteinExistence type="predicted"/>
<dbReference type="Pfam" id="PF01607">
    <property type="entry name" value="CBM_14"/>
    <property type="match status" value="10"/>
</dbReference>
<sequence>MTKLLIAVAIVIFVAVTSLASAKTYEISTECPNSLNEITLLAHEHDCTKYYKCFNGQRQSMDCPAFIPGHRKHFDAESKSCVSPWKSKCVSQTFDCFTDGYVQPHPYNCSLYYVCTNGEKVENSCKEGELFDSKAMKCVAKEKATCNVYKNVCPNGKFDPVFLPHECKCQSLYYECVDGKYVERHCQKGEDFDVESMKCVLSQKLGCNATTVNDCPAIGITYMADKTDCSSYYVCKDGVKSKKVCNFGLSYNEESSMCTWPPSSMCSSKSLKPKKTITPNAIEQVETSRKCPPKGSEEKAAKFPHECSCAVYYECKDGQLFRETCPNGLIYDYIREICDYPYRAKCKNPKKFNYYFTLANSDCPPTGHARIPHETNCSLYYECNNGYKRLQSCLEGHYFNDLIESCDLPWNVKCKNWPTSIPTITTTTSTTTTTTTRPQQPSECMECPNGCNNCITRFPDPRNCSLYYQCENDKKVSKACPEGLHYDSVNQICNFPKNVNCERCKEGEKRSHECQCNQYYECINGYEVLQICPQGQYFDRKRKICKEGKCPDKVDQVDCIGTCSSFYSTEYLLHKDCDKYCVCENGYPYIVKCPKRKIYNPKNQTCDWPENVANLTCDPFPCDSSSEGDNLPHKCHCNKYFVCRNGMKYRENCEEGKYFDYEKEICVNIDQAHCYHDAKLKSKP</sequence>
<evidence type="ECO:0000256" key="3">
    <source>
        <dbReference type="ARBA" id="ARBA00022737"/>
    </source>
</evidence>
<dbReference type="AlphaFoldDB" id="A0A2A3E9Y5"/>
<feature type="domain" description="Chitin-binding type-2" evidence="7">
    <location>
        <begin position="93"/>
        <end position="148"/>
    </location>
</feature>
<dbReference type="OrthoDB" id="6020543at2759"/>
<feature type="signal peptide" evidence="6">
    <location>
        <begin position="1"/>
        <end position="22"/>
    </location>
</feature>
<organism evidence="8 9">
    <name type="scientific">Apis cerana cerana</name>
    <name type="common">Oriental honeybee</name>
    <dbReference type="NCBI Taxonomy" id="94128"/>
    <lineage>
        <taxon>Eukaryota</taxon>
        <taxon>Metazoa</taxon>
        <taxon>Ecdysozoa</taxon>
        <taxon>Arthropoda</taxon>
        <taxon>Hexapoda</taxon>
        <taxon>Insecta</taxon>
        <taxon>Pterygota</taxon>
        <taxon>Neoptera</taxon>
        <taxon>Endopterygota</taxon>
        <taxon>Hymenoptera</taxon>
        <taxon>Apocrita</taxon>
        <taxon>Aculeata</taxon>
        <taxon>Apoidea</taxon>
        <taxon>Anthophila</taxon>
        <taxon>Apidae</taxon>
        <taxon>Apis</taxon>
    </lineage>
</organism>
<dbReference type="GO" id="GO:0008061">
    <property type="term" value="F:chitin binding"/>
    <property type="evidence" value="ECO:0007669"/>
    <property type="project" value="UniProtKB-KW"/>
</dbReference>
<feature type="domain" description="Chitin-binding type-2" evidence="7">
    <location>
        <begin position="560"/>
        <end position="617"/>
    </location>
</feature>
<feature type="domain" description="Chitin-binding type-2" evidence="7">
    <location>
        <begin position="448"/>
        <end position="503"/>
    </location>
</feature>
<feature type="domain" description="Chitin-binding type-2" evidence="7">
    <location>
        <begin position="619"/>
        <end position="676"/>
    </location>
</feature>
<dbReference type="PANTHER" id="PTHR23301:SF0">
    <property type="entry name" value="CHITIN-BINDING TYPE-2 DOMAIN-CONTAINING PROTEIN-RELATED"/>
    <property type="match status" value="1"/>
</dbReference>
<feature type="domain" description="Chitin-binding type-2" evidence="7">
    <location>
        <begin position="360"/>
        <end position="416"/>
    </location>
</feature>
<feature type="domain" description="Chitin-binding type-2" evidence="7">
    <location>
        <begin position="28"/>
        <end position="91"/>
    </location>
</feature>
<dbReference type="PANTHER" id="PTHR23301">
    <property type="entry name" value="CHITIN BINDING PERITROPHIN-A"/>
    <property type="match status" value="1"/>
</dbReference>
<evidence type="ECO:0000256" key="4">
    <source>
        <dbReference type="ARBA" id="ARBA00023157"/>
    </source>
</evidence>
<keyword evidence="1" id="KW-0147">Chitin-binding</keyword>
<keyword evidence="5" id="KW-0325">Glycoprotein</keyword>
<evidence type="ECO:0000313" key="9">
    <source>
        <dbReference type="Proteomes" id="UP000242457"/>
    </source>
</evidence>
<keyword evidence="2 6" id="KW-0732">Signal</keyword>
<dbReference type="EMBL" id="KZ288326">
    <property type="protein sequence ID" value="PBC27986.1"/>
    <property type="molecule type" value="Genomic_DNA"/>
</dbReference>
<protein>
    <submittedName>
        <fullName evidence="8">Chitinase</fullName>
    </submittedName>
</protein>
<name>A0A2A3E9Y5_APICC</name>
<keyword evidence="9" id="KW-1185">Reference proteome</keyword>
<accession>A0A2A3E9Y5</accession>
<keyword evidence="4" id="KW-1015">Disulfide bond</keyword>
<feature type="domain" description="Chitin-binding type-2" evidence="7">
    <location>
        <begin position="212"/>
        <end position="268"/>
    </location>
</feature>
<dbReference type="GO" id="GO:0005576">
    <property type="term" value="C:extracellular region"/>
    <property type="evidence" value="ECO:0007669"/>
    <property type="project" value="InterPro"/>
</dbReference>
<dbReference type="InterPro" id="IPR036508">
    <property type="entry name" value="Chitin-bd_dom_sf"/>
</dbReference>
<dbReference type="Proteomes" id="UP000242457">
    <property type="component" value="Unassembled WGS sequence"/>
</dbReference>
<gene>
    <name evidence="8" type="ORF">APICC_00650</name>
</gene>
<evidence type="ECO:0000256" key="2">
    <source>
        <dbReference type="ARBA" id="ARBA00022729"/>
    </source>
</evidence>
<feature type="domain" description="Chitin-binding type-2" evidence="7">
    <location>
        <begin position="288"/>
        <end position="348"/>
    </location>
</feature>
<dbReference type="InterPro" id="IPR051940">
    <property type="entry name" value="Chitin_bind-dev_reg"/>
</dbReference>
<evidence type="ECO:0000259" key="7">
    <source>
        <dbReference type="PROSITE" id="PS50940"/>
    </source>
</evidence>
<feature type="domain" description="Chitin-binding type-2" evidence="7">
    <location>
        <begin position="150"/>
        <end position="209"/>
    </location>
</feature>
<dbReference type="SUPFAM" id="SSF57625">
    <property type="entry name" value="Invertebrate chitin-binding proteins"/>
    <property type="match status" value="10"/>
</dbReference>
<evidence type="ECO:0000256" key="5">
    <source>
        <dbReference type="ARBA" id="ARBA00023180"/>
    </source>
</evidence>
<dbReference type="PROSITE" id="PS50940">
    <property type="entry name" value="CHIT_BIND_II"/>
    <property type="match status" value="10"/>
</dbReference>
<keyword evidence="3" id="KW-0677">Repeat</keyword>
<dbReference type="SMART" id="SM00494">
    <property type="entry name" value="ChtBD2"/>
    <property type="match status" value="10"/>
</dbReference>
<dbReference type="Gene3D" id="2.170.140.10">
    <property type="entry name" value="Chitin binding domain"/>
    <property type="match status" value="10"/>
</dbReference>
<dbReference type="InterPro" id="IPR002557">
    <property type="entry name" value="Chitin-bd_dom"/>
</dbReference>
<evidence type="ECO:0000313" key="8">
    <source>
        <dbReference type="EMBL" id="PBC27986.1"/>
    </source>
</evidence>
<feature type="chain" id="PRO_5013240460" evidence="6">
    <location>
        <begin position="23"/>
        <end position="684"/>
    </location>
</feature>
<feature type="domain" description="Chitin-binding type-2" evidence="7">
    <location>
        <begin position="516"/>
        <end position="545"/>
    </location>
</feature>